<dbReference type="FunFam" id="3.90.1560.10:FF:000001">
    <property type="entry name" value="Probable 2-phosphosulfolactate phosphatase"/>
    <property type="match status" value="1"/>
</dbReference>
<keyword evidence="10" id="KW-1185">Reference proteome</keyword>
<dbReference type="GO" id="GO:0050532">
    <property type="term" value="F:2-phosphosulfolactate phosphatase activity"/>
    <property type="evidence" value="ECO:0007669"/>
    <property type="project" value="UniProtKB-UniRule"/>
</dbReference>
<evidence type="ECO:0000256" key="8">
    <source>
        <dbReference type="HAMAP-Rule" id="MF_00490"/>
    </source>
</evidence>
<name>A0A6I6EK23_9CLOT</name>
<dbReference type="Pfam" id="PF04029">
    <property type="entry name" value="2-ph_phosp"/>
    <property type="match status" value="1"/>
</dbReference>
<gene>
    <name evidence="8" type="primary">comB</name>
    <name evidence="9" type="ORF">GOM49_01590</name>
</gene>
<proteinExistence type="inferred from homology"/>
<comment type="cofactor">
    <cofactor evidence="1 8">
        <name>Mg(2+)</name>
        <dbReference type="ChEBI" id="CHEBI:18420"/>
    </cofactor>
</comment>
<dbReference type="HAMAP" id="MF_00490">
    <property type="entry name" value="ComB"/>
    <property type="match status" value="1"/>
</dbReference>
<dbReference type="GO" id="GO:0050545">
    <property type="term" value="F:sulfopyruvate decarboxylase activity"/>
    <property type="evidence" value="ECO:0007669"/>
    <property type="project" value="TreeGrafter"/>
</dbReference>
<dbReference type="PANTHER" id="PTHR37311">
    <property type="entry name" value="2-PHOSPHOSULFOLACTATE PHOSPHATASE-RELATED"/>
    <property type="match status" value="1"/>
</dbReference>
<evidence type="ECO:0000256" key="1">
    <source>
        <dbReference type="ARBA" id="ARBA00001946"/>
    </source>
</evidence>
<keyword evidence="5 8" id="KW-0378">Hydrolase</keyword>
<evidence type="ECO:0000313" key="9">
    <source>
        <dbReference type="EMBL" id="QGU93999.1"/>
    </source>
</evidence>
<dbReference type="EC" id="3.1.3.71" evidence="3 8"/>
<comment type="catalytic activity">
    <reaction evidence="7 8">
        <text>(2R)-O-phospho-3-sulfolactate + H2O = (2R)-3-sulfolactate + phosphate</text>
        <dbReference type="Rhea" id="RHEA:23416"/>
        <dbReference type="ChEBI" id="CHEBI:15377"/>
        <dbReference type="ChEBI" id="CHEBI:15597"/>
        <dbReference type="ChEBI" id="CHEBI:43474"/>
        <dbReference type="ChEBI" id="CHEBI:58738"/>
        <dbReference type="EC" id="3.1.3.71"/>
    </reaction>
</comment>
<dbReference type="PANTHER" id="PTHR37311:SF1">
    <property type="entry name" value="2-PHOSPHOSULFOLACTATE PHOSPHATASE-RELATED"/>
    <property type="match status" value="1"/>
</dbReference>
<sequence>MKIDIIISVDDIKKEKIKGKTVVIIDMLRATSVIVTALANGCNDVIPVIDIEEAKRLASINREIYILGGERNSVKIEGFDFSNSPLEYVRNIVKGKTLIITTTNGTKAIHGALGAKSILIGALINAKAVAQKAIELDNDLVIINAGTHGEFSMDDFICSGYIIDCILNNSDTKLSDIATTAHYVYTQNTDMINFLSKANHYNFLVNLGLEKDIEYCCKKDIIPIVPQCDSNSFSIRIQKK</sequence>
<evidence type="ECO:0000256" key="3">
    <source>
        <dbReference type="ARBA" id="ARBA00012953"/>
    </source>
</evidence>
<comment type="similarity">
    <text evidence="2 8">Belongs to the ComB family.</text>
</comment>
<evidence type="ECO:0000256" key="7">
    <source>
        <dbReference type="ARBA" id="ARBA00033711"/>
    </source>
</evidence>
<dbReference type="AlphaFoldDB" id="A0A6I6EK23"/>
<evidence type="ECO:0000256" key="5">
    <source>
        <dbReference type="ARBA" id="ARBA00022801"/>
    </source>
</evidence>
<dbReference type="NCBIfam" id="NF002055">
    <property type="entry name" value="PRK00886.1-4"/>
    <property type="match status" value="1"/>
</dbReference>
<dbReference type="Gene3D" id="3.90.1560.10">
    <property type="entry name" value="ComB-like"/>
    <property type="match status" value="1"/>
</dbReference>
<dbReference type="EMBL" id="CP046522">
    <property type="protein sequence ID" value="QGU93999.1"/>
    <property type="molecule type" value="Genomic_DNA"/>
</dbReference>
<keyword evidence="6 8" id="KW-0460">Magnesium</keyword>
<dbReference type="InterPro" id="IPR005238">
    <property type="entry name" value="ComB-like"/>
</dbReference>
<accession>A0A6I6EK23</accession>
<evidence type="ECO:0000256" key="6">
    <source>
        <dbReference type="ARBA" id="ARBA00022842"/>
    </source>
</evidence>
<evidence type="ECO:0000313" key="10">
    <source>
        <dbReference type="Proteomes" id="UP000422764"/>
    </source>
</evidence>
<protein>
    <recommendedName>
        <fullName evidence="4 8">Probable 2-phosphosulfolactate phosphatase</fullName>
        <ecNumber evidence="3 8">3.1.3.71</ecNumber>
    </recommendedName>
</protein>
<dbReference type="InterPro" id="IPR036702">
    <property type="entry name" value="ComB-like_sf"/>
</dbReference>
<dbReference type="SUPFAM" id="SSF142823">
    <property type="entry name" value="ComB-like"/>
    <property type="match status" value="1"/>
</dbReference>
<reference evidence="9 10" key="1">
    <citation type="submission" date="2019-12" db="EMBL/GenBank/DDBJ databases">
        <title>Genome sequenceing of Clostridium bovifaecis.</title>
        <authorList>
            <person name="Yao Y."/>
        </authorList>
    </citation>
    <scope>NUCLEOTIDE SEQUENCE [LARGE SCALE GENOMIC DNA]</scope>
    <source>
        <strain evidence="9 10">BXX</strain>
    </source>
</reference>
<evidence type="ECO:0000256" key="2">
    <source>
        <dbReference type="ARBA" id="ARBA00009997"/>
    </source>
</evidence>
<organism evidence="9 10">
    <name type="scientific">Clostridium bovifaecis</name>
    <dbReference type="NCBI Taxonomy" id="2184719"/>
    <lineage>
        <taxon>Bacteria</taxon>
        <taxon>Bacillati</taxon>
        <taxon>Bacillota</taxon>
        <taxon>Clostridia</taxon>
        <taxon>Eubacteriales</taxon>
        <taxon>Clostridiaceae</taxon>
        <taxon>Clostridium</taxon>
    </lineage>
</organism>
<dbReference type="Proteomes" id="UP000422764">
    <property type="component" value="Chromosome"/>
</dbReference>
<evidence type="ECO:0000256" key="4">
    <source>
        <dbReference type="ARBA" id="ARBA00021948"/>
    </source>
</evidence>
<dbReference type="GO" id="GO:0000287">
    <property type="term" value="F:magnesium ion binding"/>
    <property type="evidence" value="ECO:0007669"/>
    <property type="project" value="UniProtKB-UniRule"/>
</dbReference>